<dbReference type="Proteomes" id="UP001064933">
    <property type="component" value="Chromosome"/>
</dbReference>
<evidence type="ECO:0000313" key="2">
    <source>
        <dbReference type="EMBL" id="UXH78536.1"/>
    </source>
</evidence>
<proteinExistence type="predicted"/>
<keyword evidence="1" id="KW-1133">Transmembrane helix</keyword>
<name>A0ABY6AZE1_9BURK</name>
<keyword evidence="3" id="KW-1185">Reference proteome</keyword>
<dbReference type="EMBL" id="CP104562">
    <property type="protein sequence ID" value="UXH78536.1"/>
    <property type="molecule type" value="Genomic_DNA"/>
</dbReference>
<reference evidence="2" key="1">
    <citation type="submission" date="2022-10" db="EMBL/GenBank/DDBJ databases">
        <title>Characterization and whole genome sequencing of a new Roseateles species, isolated from fresh water.</title>
        <authorList>
            <person name="Guliayeva D.Y."/>
            <person name="Akhremchuk A.E."/>
            <person name="Sikolenko M.A."/>
            <person name="Valentovich L.N."/>
            <person name="Sidarenka A.V."/>
        </authorList>
    </citation>
    <scope>NUCLEOTIDE SEQUENCE</scope>
    <source>
        <strain evidence="2">BIM B-1768</strain>
    </source>
</reference>
<keyword evidence="1" id="KW-0472">Membrane</keyword>
<dbReference type="RefSeq" id="WP_261758351.1">
    <property type="nucleotide sequence ID" value="NZ_CP104562.2"/>
</dbReference>
<organism evidence="2 3">
    <name type="scientific">Roseateles amylovorans</name>
    <dbReference type="NCBI Taxonomy" id="2978473"/>
    <lineage>
        <taxon>Bacteria</taxon>
        <taxon>Pseudomonadati</taxon>
        <taxon>Pseudomonadota</taxon>
        <taxon>Betaproteobacteria</taxon>
        <taxon>Burkholderiales</taxon>
        <taxon>Sphaerotilaceae</taxon>
        <taxon>Roseateles</taxon>
    </lineage>
</organism>
<gene>
    <name evidence="2" type="ORF">N4261_00945</name>
</gene>
<sequence>MSSLRSSTPVPMSEALATDRLPRSAMEAMASLRATAGLLTVALGLAFSQPAAAHGNPSEASATLSMLPVAISVMAPVAVLSAGAAFVVVAVESTAKGTVWVLQRASDGVKVSVEFAASAVSGVAVSVGTAITVSVIGTGVVLSALGNAIAFIPNEIGASLLHNERVTGTQRVTR</sequence>
<keyword evidence="1" id="KW-0812">Transmembrane</keyword>
<feature type="transmembrane region" description="Helical" evidence="1">
    <location>
        <begin position="69"/>
        <end position="91"/>
    </location>
</feature>
<protein>
    <submittedName>
        <fullName evidence="2">Uncharacterized protein</fullName>
    </submittedName>
</protein>
<evidence type="ECO:0000256" key="1">
    <source>
        <dbReference type="SAM" id="Phobius"/>
    </source>
</evidence>
<evidence type="ECO:0000313" key="3">
    <source>
        <dbReference type="Proteomes" id="UP001064933"/>
    </source>
</evidence>
<accession>A0ABY6AZE1</accession>